<feature type="signal peptide" evidence="7">
    <location>
        <begin position="1"/>
        <end position="33"/>
    </location>
</feature>
<comment type="caution">
    <text evidence="9">The sequence shown here is derived from an EMBL/GenBank/DDBJ whole genome shotgun (WGS) entry which is preliminary data.</text>
</comment>
<name>A0ABP9V705_9DEIO</name>
<dbReference type="CDD" id="cd03467">
    <property type="entry name" value="Rieske"/>
    <property type="match status" value="1"/>
</dbReference>
<evidence type="ECO:0000313" key="9">
    <source>
        <dbReference type="EMBL" id="GAA5501001.1"/>
    </source>
</evidence>
<dbReference type="SUPFAM" id="SSF50022">
    <property type="entry name" value="ISP domain"/>
    <property type="match status" value="1"/>
</dbReference>
<evidence type="ECO:0000256" key="5">
    <source>
        <dbReference type="ARBA" id="ARBA00023157"/>
    </source>
</evidence>
<reference evidence="9 10" key="1">
    <citation type="submission" date="2024-02" db="EMBL/GenBank/DDBJ databases">
        <title>Deinococcus xinjiangensis NBRC 107630.</title>
        <authorList>
            <person name="Ichikawa N."/>
            <person name="Katano-Makiyama Y."/>
            <person name="Hidaka K."/>
        </authorList>
    </citation>
    <scope>NUCLEOTIDE SEQUENCE [LARGE SCALE GENOMIC DNA]</scope>
    <source>
        <strain evidence="9 10">NBRC 107630</strain>
    </source>
</reference>
<dbReference type="PANTHER" id="PTHR10134">
    <property type="entry name" value="CYTOCHROME B-C1 COMPLEX SUBUNIT RIESKE, MITOCHONDRIAL"/>
    <property type="match status" value="1"/>
</dbReference>
<feature type="chain" id="PRO_5046695778" description="Rieske domain-containing protein" evidence="7">
    <location>
        <begin position="34"/>
        <end position="192"/>
    </location>
</feature>
<evidence type="ECO:0000313" key="10">
    <source>
        <dbReference type="Proteomes" id="UP001458946"/>
    </source>
</evidence>
<dbReference type="EMBL" id="BAABRN010000005">
    <property type="protein sequence ID" value="GAA5501001.1"/>
    <property type="molecule type" value="Genomic_DNA"/>
</dbReference>
<accession>A0ABP9V705</accession>
<dbReference type="InterPro" id="IPR005805">
    <property type="entry name" value="Rieske_Fe-S_prot_C"/>
</dbReference>
<dbReference type="Pfam" id="PF00355">
    <property type="entry name" value="Rieske"/>
    <property type="match status" value="1"/>
</dbReference>
<dbReference type="InterPro" id="IPR017941">
    <property type="entry name" value="Rieske_2Fe-2S"/>
</dbReference>
<dbReference type="PRINTS" id="PR00162">
    <property type="entry name" value="RIESKE"/>
</dbReference>
<keyword evidence="2" id="KW-0479">Metal-binding</keyword>
<keyword evidence="5" id="KW-1015">Disulfide bond</keyword>
<evidence type="ECO:0000256" key="3">
    <source>
        <dbReference type="ARBA" id="ARBA00023004"/>
    </source>
</evidence>
<keyword evidence="4" id="KW-0411">Iron-sulfur</keyword>
<dbReference type="Gene3D" id="2.102.10.10">
    <property type="entry name" value="Rieske [2Fe-2S] iron-sulphur domain"/>
    <property type="match status" value="1"/>
</dbReference>
<evidence type="ECO:0000256" key="2">
    <source>
        <dbReference type="ARBA" id="ARBA00022723"/>
    </source>
</evidence>
<protein>
    <recommendedName>
        <fullName evidence="8">Rieske domain-containing protein</fullName>
    </recommendedName>
</protein>
<dbReference type="RefSeq" id="WP_353540976.1">
    <property type="nucleotide sequence ID" value="NZ_BAABRN010000005.1"/>
</dbReference>
<keyword evidence="10" id="KW-1185">Reference proteome</keyword>
<comment type="cofactor">
    <cofactor evidence="6">
        <name>[2Fe-2S] cluster</name>
        <dbReference type="ChEBI" id="CHEBI:190135"/>
    </cofactor>
</comment>
<evidence type="ECO:0000256" key="6">
    <source>
        <dbReference type="ARBA" id="ARBA00034078"/>
    </source>
</evidence>
<dbReference type="InterPro" id="IPR006311">
    <property type="entry name" value="TAT_signal"/>
</dbReference>
<evidence type="ECO:0000259" key="8">
    <source>
        <dbReference type="PROSITE" id="PS51296"/>
    </source>
</evidence>
<dbReference type="PROSITE" id="PS51296">
    <property type="entry name" value="RIESKE"/>
    <property type="match status" value="1"/>
</dbReference>
<proteinExistence type="predicted"/>
<organism evidence="9 10">
    <name type="scientific">Deinococcus xinjiangensis</name>
    <dbReference type="NCBI Taxonomy" id="457454"/>
    <lineage>
        <taxon>Bacteria</taxon>
        <taxon>Thermotogati</taxon>
        <taxon>Deinococcota</taxon>
        <taxon>Deinococci</taxon>
        <taxon>Deinococcales</taxon>
        <taxon>Deinococcaceae</taxon>
        <taxon>Deinococcus</taxon>
    </lineage>
</organism>
<evidence type="ECO:0000256" key="7">
    <source>
        <dbReference type="SAM" id="SignalP"/>
    </source>
</evidence>
<keyword evidence="1" id="KW-0001">2Fe-2S</keyword>
<dbReference type="InterPro" id="IPR036922">
    <property type="entry name" value="Rieske_2Fe-2S_sf"/>
</dbReference>
<keyword evidence="7" id="KW-0732">Signal</keyword>
<sequence length="192" mass="19334">MTEPKTTRRQILKIGAAAGASAGIAALTGQASAQATATDPARADDLLIYQEGPKKDQPVKAADLKAGTAVWAMVVDPATKKPRDPVKGGVIIVKLASGKIQASSKPNAAGDVVAYSAVCTHQGCPTKQLGEIGSGKGKITCTCHGSIFDPADNAKVLGGPAPKRLAALPLKLDGSGQLVAKAAFTGKVGISK</sequence>
<dbReference type="Proteomes" id="UP001458946">
    <property type="component" value="Unassembled WGS sequence"/>
</dbReference>
<dbReference type="PROSITE" id="PS51318">
    <property type="entry name" value="TAT"/>
    <property type="match status" value="1"/>
</dbReference>
<keyword evidence="3" id="KW-0408">Iron</keyword>
<feature type="domain" description="Rieske" evidence="8">
    <location>
        <begin position="107"/>
        <end position="179"/>
    </location>
</feature>
<dbReference type="InterPro" id="IPR014349">
    <property type="entry name" value="Rieske_Fe-S_prot"/>
</dbReference>
<evidence type="ECO:0000256" key="1">
    <source>
        <dbReference type="ARBA" id="ARBA00022714"/>
    </source>
</evidence>
<gene>
    <name evidence="9" type="ORF">Dxin01_00732</name>
</gene>
<evidence type="ECO:0000256" key="4">
    <source>
        <dbReference type="ARBA" id="ARBA00023014"/>
    </source>
</evidence>